<evidence type="ECO:0000256" key="1">
    <source>
        <dbReference type="SAM" id="Coils"/>
    </source>
</evidence>
<feature type="chain" id="PRO_5030809493" evidence="3">
    <location>
        <begin position="30"/>
        <end position="267"/>
    </location>
</feature>
<feature type="signal peptide" evidence="3">
    <location>
        <begin position="1"/>
        <end position="29"/>
    </location>
</feature>
<organism evidence="4 5">
    <name type="scientific">Pseudomonas helleri</name>
    <dbReference type="NCBI Taxonomy" id="1608996"/>
    <lineage>
        <taxon>Bacteria</taxon>
        <taxon>Pseudomonadati</taxon>
        <taxon>Pseudomonadota</taxon>
        <taxon>Gammaproteobacteria</taxon>
        <taxon>Pseudomonadales</taxon>
        <taxon>Pseudomonadaceae</taxon>
        <taxon>Pseudomonas</taxon>
    </lineage>
</organism>
<evidence type="ECO:0000256" key="3">
    <source>
        <dbReference type="SAM" id="SignalP"/>
    </source>
</evidence>
<evidence type="ECO:0000313" key="5">
    <source>
        <dbReference type="Proteomes" id="UP000447574"/>
    </source>
</evidence>
<dbReference type="Proteomes" id="UP000447574">
    <property type="component" value="Unassembled WGS sequence"/>
</dbReference>
<feature type="compositionally biased region" description="Polar residues" evidence="2">
    <location>
        <begin position="256"/>
        <end position="267"/>
    </location>
</feature>
<dbReference type="EMBL" id="WIWF01000033">
    <property type="protein sequence ID" value="MQT74803.1"/>
    <property type="molecule type" value="Genomic_DNA"/>
</dbReference>
<accession>A0A7X1WUL6</accession>
<dbReference type="SUPFAM" id="SSF101082">
    <property type="entry name" value="Typo IV secretion system protein TraC"/>
    <property type="match status" value="1"/>
</dbReference>
<evidence type="ECO:0000313" key="4">
    <source>
        <dbReference type="EMBL" id="MQT74803.1"/>
    </source>
</evidence>
<comment type="caution">
    <text evidence="4">The sequence shown here is derived from an EMBL/GenBank/DDBJ whole genome shotgun (WGS) entry which is preliminary data.</text>
</comment>
<dbReference type="InterPro" id="IPR014147">
    <property type="entry name" value="T4SS_TrbJ"/>
</dbReference>
<gene>
    <name evidence="4" type="primary">trbJ</name>
    <name evidence="4" type="ORF">GHO37_10860</name>
</gene>
<dbReference type="AlphaFoldDB" id="A0A7X1WUL6"/>
<feature type="coiled-coil region" evidence="1">
    <location>
        <begin position="145"/>
        <end position="204"/>
    </location>
</feature>
<evidence type="ECO:0000256" key="2">
    <source>
        <dbReference type="SAM" id="MobiDB-lite"/>
    </source>
</evidence>
<feature type="region of interest" description="Disordered" evidence="2">
    <location>
        <begin position="231"/>
        <end position="267"/>
    </location>
</feature>
<name>A0A7X1WUL6_9PSED</name>
<dbReference type="RefSeq" id="WP_153438232.1">
    <property type="nucleotide sequence ID" value="NZ_WIWF01000033.1"/>
</dbReference>
<dbReference type="Gene3D" id="1.20.58.430">
    <property type="entry name" value="Type IV secretion system, VirB5-domain"/>
    <property type="match status" value="1"/>
</dbReference>
<dbReference type="InterPro" id="IPR023220">
    <property type="entry name" value="T4SS_VirB5-domain"/>
</dbReference>
<dbReference type="NCBIfam" id="TIGR02780">
    <property type="entry name" value="TrbJ_Ti"/>
    <property type="match status" value="1"/>
</dbReference>
<sequence>MFSNNSILAAKAFALSAAVSLVVCQPVSAGIPVVDGMNLGQTTVTAINQVKQVAQQVKQYETQLREYTTQLQQYENMIQNTAAPGAYIWSEVNSIINKVVSAQQTLEYYKNQSGSIDRYLSKYENVNYYRNSPCFQDSGCSDSEREALETRRAESSEAVQRANADVIRSVDQQQQTLNADAQKLQQLQSQATSATGHMQALQAANQLAAAQGNQLLQIRGMLLAQNQAAATLAQQQADRQAQEDASSTKLREKSNITRSEPSTWSFK</sequence>
<protein>
    <submittedName>
        <fullName evidence="4">P-type conjugative transfer protein TrbJ</fullName>
    </submittedName>
</protein>
<keyword evidence="1" id="KW-0175">Coiled coil</keyword>
<feature type="coiled-coil region" evidence="1">
    <location>
        <begin position="50"/>
        <end position="77"/>
    </location>
</feature>
<dbReference type="NCBIfam" id="NF010452">
    <property type="entry name" value="PRK13879.1"/>
    <property type="match status" value="1"/>
</dbReference>
<keyword evidence="3" id="KW-0732">Signal</keyword>
<reference evidence="4 5" key="1">
    <citation type="submission" date="2019-10" db="EMBL/GenBank/DDBJ databases">
        <title>Evaluation of single-gene subtyping targets for Pseudomonas.</title>
        <authorList>
            <person name="Reichler S.J."/>
            <person name="Orsi R.H."/>
            <person name="Wiedmann M."/>
            <person name="Martin N.H."/>
            <person name="Murphy S.I."/>
        </authorList>
    </citation>
    <scope>NUCLEOTIDE SEQUENCE [LARGE SCALE GENOMIC DNA]</scope>
    <source>
        <strain evidence="4 5">FSL R10-2932</strain>
    </source>
</reference>
<proteinExistence type="predicted"/>